<keyword evidence="3" id="KW-0560">Oxidoreductase</keyword>
<evidence type="ECO:0000256" key="1">
    <source>
        <dbReference type="SAM" id="Coils"/>
    </source>
</evidence>
<feature type="domain" description="YqaJ viral recombinase" evidence="2">
    <location>
        <begin position="15"/>
        <end position="145"/>
    </location>
</feature>
<organism evidence="3 4">
    <name type="scientific">Acinetobacter proteolyticus</name>
    <dbReference type="NCBI Taxonomy" id="1776741"/>
    <lineage>
        <taxon>Bacteria</taxon>
        <taxon>Pseudomonadati</taxon>
        <taxon>Pseudomonadota</taxon>
        <taxon>Gammaproteobacteria</taxon>
        <taxon>Moraxellales</taxon>
        <taxon>Moraxellaceae</taxon>
        <taxon>Acinetobacter</taxon>
    </lineage>
</organism>
<protein>
    <submittedName>
        <fullName evidence="3">Heme peroxidase</fullName>
    </submittedName>
</protein>
<dbReference type="InterPro" id="IPR011335">
    <property type="entry name" value="Restrct_endonuc-II-like"/>
</dbReference>
<name>A0A2N0WID8_9GAMM</name>
<gene>
    <name evidence="3" type="ORF">CW311_04375</name>
</gene>
<dbReference type="RefSeq" id="WP_101235752.1">
    <property type="nucleotide sequence ID" value="NZ_PISJ01000005.1"/>
</dbReference>
<keyword evidence="1" id="KW-0175">Coiled coil</keyword>
<proteinExistence type="predicted"/>
<sequence length="521" mass="58113">MSSMITHNVTQGSQEWLELRAKFHTASEANAMMGSSSYLSRTQLLDQKKSGTSPEPNDYEKKLFDLGHKVEEMARPIIEKLIDEDLFPVVASKDNLLASYDGLTLMGDIGFEHKLWNEKLAEIVKQGMVPDTHVWQLEQQLLVGDVEKILFAVSDGTAEKMVYCWYESDPIKRKQLLAGWEKFDEDLKSHTVGVEKIEGKNISDLMQLSVVVSGKVLENNLNEFAEAANKTIDSISTELTTDQHFADAEKAIKWCKNVETTLGKTKTAILQQSADINAVLDTLEQISNSARAKRLELDKLVKSQKEQIKLTVLTNAKNAVLEHLQAQKYRVEVEYSIETAIKGKKTLSSMEDAAFNEATRAKAAIDLVVTQIDDGIAYIVEAAKGHEFLFNDKETLATQFSGEYLQDEVKQRIESYEQQQANKVAEADASPAAKAEVKRMLDQAARQNEAKKVQASKADQEQTVSAEILNEALHFNHAALAQHLGFTVASEYTKEHVSSMMLAMIDHLNGVAFNLGKVKES</sequence>
<evidence type="ECO:0000313" key="4">
    <source>
        <dbReference type="Proteomes" id="UP000233553"/>
    </source>
</evidence>
<dbReference type="AlphaFoldDB" id="A0A2N0WID8"/>
<dbReference type="InterPro" id="IPR011604">
    <property type="entry name" value="PDDEXK-like_dom_sf"/>
</dbReference>
<comment type="caution">
    <text evidence="3">The sequence shown here is derived from an EMBL/GenBank/DDBJ whole genome shotgun (WGS) entry which is preliminary data.</text>
</comment>
<accession>A0A2N0WID8</accession>
<dbReference type="SUPFAM" id="SSF52980">
    <property type="entry name" value="Restriction endonuclease-like"/>
    <property type="match status" value="1"/>
</dbReference>
<keyword evidence="3" id="KW-0575">Peroxidase</keyword>
<dbReference type="Gene3D" id="3.90.320.10">
    <property type="match status" value="1"/>
</dbReference>
<dbReference type="InterPro" id="IPR019080">
    <property type="entry name" value="YqaJ_viral_recombinase"/>
</dbReference>
<feature type="coiled-coil region" evidence="1">
    <location>
        <begin position="406"/>
        <end position="461"/>
    </location>
</feature>
<dbReference type="Pfam" id="PF09588">
    <property type="entry name" value="YqaJ"/>
    <property type="match status" value="1"/>
</dbReference>
<dbReference type="EMBL" id="PISJ01000005">
    <property type="protein sequence ID" value="PKF35531.1"/>
    <property type="molecule type" value="Genomic_DNA"/>
</dbReference>
<reference evidence="3 4" key="1">
    <citation type="submission" date="2017-12" db="EMBL/GenBank/DDBJ databases">
        <title>Draft Genome sequences of multiple microbial strains isolated from spacecraft associated surfaces.</title>
        <authorList>
            <person name="Seuylemezian A."/>
            <person name="Vaishampayan P."/>
            <person name="Venkateswaran K."/>
        </authorList>
    </citation>
    <scope>NUCLEOTIDE SEQUENCE [LARGE SCALE GENOMIC DNA]</scope>
    <source>
        <strain evidence="3 4">2P01AA</strain>
    </source>
</reference>
<evidence type="ECO:0000259" key="2">
    <source>
        <dbReference type="Pfam" id="PF09588"/>
    </source>
</evidence>
<evidence type="ECO:0000313" key="3">
    <source>
        <dbReference type="EMBL" id="PKF35531.1"/>
    </source>
</evidence>
<dbReference type="Proteomes" id="UP000233553">
    <property type="component" value="Unassembled WGS sequence"/>
</dbReference>
<dbReference type="GO" id="GO:0004601">
    <property type="term" value="F:peroxidase activity"/>
    <property type="evidence" value="ECO:0007669"/>
    <property type="project" value="UniProtKB-KW"/>
</dbReference>